<organism evidence="1 2">
    <name type="scientific">Kribbella jejuensis</name>
    <dbReference type="NCBI Taxonomy" id="236068"/>
    <lineage>
        <taxon>Bacteria</taxon>
        <taxon>Bacillati</taxon>
        <taxon>Actinomycetota</taxon>
        <taxon>Actinomycetes</taxon>
        <taxon>Propionibacteriales</taxon>
        <taxon>Kribbellaceae</taxon>
        <taxon>Kribbella</taxon>
    </lineage>
</organism>
<dbReference type="InterPro" id="IPR046214">
    <property type="entry name" value="DUF6247"/>
</dbReference>
<accession>A0A542ET49</accession>
<evidence type="ECO:0000313" key="1">
    <source>
        <dbReference type="EMBL" id="TQJ18366.1"/>
    </source>
</evidence>
<proteinExistence type="predicted"/>
<comment type="caution">
    <text evidence="1">The sequence shown here is derived from an EMBL/GenBank/DDBJ whole genome shotgun (WGS) entry which is preliminary data.</text>
</comment>
<reference evidence="1 2" key="1">
    <citation type="submission" date="2019-06" db="EMBL/GenBank/DDBJ databases">
        <title>Sequencing the genomes of 1000 actinobacteria strains.</title>
        <authorList>
            <person name="Klenk H.-P."/>
        </authorList>
    </citation>
    <scope>NUCLEOTIDE SEQUENCE [LARGE SCALE GENOMIC DNA]</scope>
    <source>
        <strain evidence="1 2">DSM 17305</strain>
    </source>
</reference>
<gene>
    <name evidence="1" type="ORF">FB475_2501</name>
</gene>
<protein>
    <submittedName>
        <fullName evidence="1">Uncharacterized protein</fullName>
    </submittedName>
</protein>
<dbReference type="RefSeq" id="WP_141855524.1">
    <property type="nucleotide sequence ID" value="NZ_BAAAKA010000016.1"/>
</dbReference>
<evidence type="ECO:0000313" key="2">
    <source>
        <dbReference type="Proteomes" id="UP000316298"/>
    </source>
</evidence>
<sequence length="96" mass="11236">MTAQPVDRSAEDPEQILAVLPQRWHEQFLHDYHQALDAAHEVWRFQHLRDVLHLWHLRAVAYSSPGFDERMQAARQGAAEKFLPAEQVIPGWSDRQ</sequence>
<dbReference type="OrthoDB" id="3482025at2"/>
<name>A0A542ET49_9ACTN</name>
<dbReference type="Pfam" id="PF19760">
    <property type="entry name" value="DUF6247"/>
    <property type="match status" value="1"/>
</dbReference>
<dbReference type="Proteomes" id="UP000316298">
    <property type="component" value="Unassembled WGS sequence"/>
</dbReference>
<dbReference type="AlphaFoldDB" id="A0A542ET49"/>
<dbReference type="EMBL" id="VFMM01000001">
    <property type="protein sequence ID" value="TQJ18366.1"/>
    <property type="molecule type" value="Genomic_DNA"/>
</dbReference>
<keyword evidence="2" id="KW-1185">Reference proteome</keyword>